<keyword evidence="1" id="KW-0472">Membrane</keyword>
<feature type="transmembrane region" description="Helical" evidence="1">
    <location>
        <begin position="120"/>
        <end position="142"/>
    </location>
</feature>
<name>A0A0B2UJN4_9MICR</name>
<feature type="transmembrane region" description="Helical" evidence="1">
    <location>
        <begin position="52"/>
        <end position="70"/>
    </location>
</feature>
<feature type="transmembrane region" description="Helical" evidence="1">
    <location>
        <begin position="90"/>
        <end position="108"/>
    </location>
</feature>
<reference evidence="2 3" key="1">
    <citation type="journal article" date="2014" name="MBio">
        <title>The Ordospora colligata genome; evolution of extreme reduction in microsporidia and host-to-parasite horizontal gene transfer.</title>
        <authorList>
            <person name="Pombert J.-F."/>
            <person name="Haag K.L."/>
            <person name="Beidas S."/>
            <person name="Ebert D."/>
            <person name="Keeling P.J."/>
        </authorList>
    </citation>
    <scope>NUCLEOTIDE SEQUENCE [LARGE SCALE GENOMIC DNA]</scope>
    <source>
        <strain evidence="2 3">OC4</strain>
    </source>
</reference>
<evidence type="ECO:0000313" key="2">
    <source>
        <dbReference type="EMBL" id="KHN69578.1"/>
    </source>
</evidence>
<evidence type="ECO:0000256" key="1">
    <source>
        <dbReference type="SAM" id="Phobius"/>
    </source>
</evidence>
<comment type="caution">
    <text evidence="2">The sequence shown here is derived from an EMBL/GenBank/DDBJ whole genome shotgun (WGS) entry which is preliminary data.</text>
</comment>
<dbReference type="Proteomes" id="UP000031056">
    <property type="component" value="Unassembled WGS sequence"/>
</dbReference>
<proteinExistence type="predicted"/>
<dbReference type="EMBL" id="JOKQ01000006">
    <property type="protein sequence ID" value="KHN69578.1"/>
    <property type="molecule type" value="Genomic_DNA"/>
</dbReference>
<organism evidence="2 3">
    <name type="scientific">Ordospora colligata OC4</name>
    <dbReference type="NCBI Taxonomy" id="1354746"/>
    <lineage>
        <taxon>Eukaryota</taxon>
        <taxon>Fungi</taxon>
        <taxon>Fungi incertae sedis</taxon>
        <taxon>Microsporidia</taxon>
        <taxon>Ordosporidae</taxon>
        <taxon>Ordospora</taxon>
    </lineage>
</organism>
<keyword evidence="1" id="KW-1133">Transmembrane helix</keyword>
<gene>
    <name evidence="2" type="ORF">M896_060780</name>
</gene>
<evidence type="ECO:0000313" key="3">
    <source>
        <dbReference type="Proteomes" id="UP000031056"/>
    </source>
</evidence>
<feature type="transmembrane region" description="Helical" evidence="1">
    <location>
        <begin position="154"/>
        <end position="173"/>
    </location>
</feature>
<accession>A0A0B2UJN4</accession>
<dbReference type="AlphaFoldDB" id="A0A0B2UJN4"/>
<keyword evidence="3" id="KW-1185">Reference proteome</keyword>
<dbReference type="RefSeq" id="XP_014563620.1">
    <property type="nucleotide sequence ID" value="XM_014708134.1"/>
</dbReference>
<keyword evidence="1" id="KW-0812">Transmembrane</keyword>
<dbReference type="GeneID" id="26261949"/>
<feature type="transmembrane region" description="Helical" evidence="1">
    <location>
        <begin position="265"/>
        <end position="283"/>
    </location>
</feature>
<feature type="transmembrane region" description="Helical" evidence="1">
    <location>
        <begin position="223"/>
        <end position="244"/>
    </location>
</feature>
<dbReference type="HOGENOM" id="CLU_885956_0_0_1"/>
<sequence length="314" mass="35550">MYKYSFSSSSTTMPDSLTVGDLQIDAENNEETQGKNFATKFLKHAFTRVDGIFYLIFFIIGVSYTGILLFTKLMEQNNTLAILGTDKVVKVLICTPIILMVLKIIYLMQKHLRAFGFKQAYTGKFIVMSSYFLTLLVLLLLILSGKLELSQKTIPIGISVMTFLSMVVSNEFVEFRKKKDRNYVDYFIIAGAILITIDYIFMIVNIAAGHYYTYEVNNKVKSIYNICKAIHMFTIFALLAIPLLQNFICEVDALFEETTDQQFQILNILCIMALVCGTLAIILKSKEIFGKDPTGNLAKKIYDAFANRKAAKSV</sequence>
<protein>
    <submittedName>
        <fullName evidence="2">Uncharacterized protein</fullName>
    </submittedName>
</protein>
<dbReference type="VEuPathDB" id="MicrosporidiaDB:M896_060780"/>
<dbReference type="InParanoid" id="A0A0B2UJN4"/>
<feature type="transmembrane region" description="Helical" evidence="1">
    <location>
        <begin position="185"/>
        <end position="211"/>
    </location>
</feature>